<organism evidence="2 3">
    <name type="scientific">Zancudomyces culisetae</name>
    <name type="common">Gut fungus</name>
    <name type="synonym">Smittium culisetae</name>
    <dbReference type="NCBI Taxonomy" id="1213189"/>
    <lineage>
        <taxon>Eukaryota</taxon>
        <taxon>Fungi</taxon>
        <taxon>Fungi incertae sedis</taxon>
        <taxon>Zoopagomycota</taxon>
        <taxon>Kickxellomycotina</taxon>
        <taxon>Harpellomycetes</taxon>
        <taxon>Harpellales</taxon>
        <taxon>Legeriomycetaceae</taxon>
        <taxon>Zancudomyces</taxon>
    </lineage>
</organism>
<dbReference type="AlphaFoldDB" id="A0A1R1PZN4"/>
<dbReference type="InterPro" id="IPR024166">
    <property type="entry name" value="rRNA_assembly_KRR1"/>
</dbReference>
<evidence type="ECO:0000313" key="3">
    <source>
        <dbReference type="Proteomes" id="UP000188320"/>
    </source>
</evidence>
<dbReference type="Proteomes" id="UP000188320">
    <property type="component" value="Unassembled WGS sequence"/>
</dbReference>
<evidence type="ECO:0000256" key="1">
    <source>
        <dbReference type="SAM" id="MobiDB-lite"/>
    </source>
</evidence>
<dbReference type="PANTHER" id="PTHR12581">
    <property type="entry name" value="HIV-1 REV BINDING PROTEIN 2, 3"/>
    <property type="match status" value="1"/>
</dbReference>
<feature type="region of interest" description="Disordered" evidence="1">
    <location>
        <begin position="28"/>
        <end position="54"/>
    </location>
</feature>
<reference evidence="3" key="1">
    <citation type="submission" date="2017-01" db="EMBL/GenBank/DDBJ databases">
        <authorList>
            <person name="Wang Y."/>
            <person name="White M."/>
            <person name="Kvist S."/>
            <person name="Moncalvo J.-M."/>
        </authorList>
    </citation>
    <scope>NUCLEOTIDE SEQUENCE [LARGE SCALE GENOMIC DNA]</scope>
    <source>
        <strain evidence="3">COL-18-3</strain>
    </source>
</reference>
<protein>
    <submittedName>
        <fullName evidence="2">KRR1 small subunit processome component-like protein</fullName>
    </submittedName>
</protein>
<sequence length="148" mass="16925">MIKNELAKDPKLKHESWDRFLPKFKKRNVKRKKPMKVGKKQKDRALFPPLPQPSKVDLQLQSGEYFLSSAEKKVAELNKKHKLQTENIAKKKLEREKDFVPPKELPTNTVSSGASGDNASGTKIPANFSKKRKADLDQIDSLAKKFKK</sequence>
<dbReference type="OrthoDB" id="5594790at2759"/>
<dbReference type="EMBL" id="LSSK01000003">
    <property type="protein sequence ID" value="OMH86404.1"/>
    <property type="molecule type" value="Genomic_DNA"/>
</dbReference>
<accession>A0A1R1PZN4</accession>
<feature type="compositionally biased region" description="Polar residues" evidence="1">
    <location>
        <begin position="106"/>
        <end position="121"/>
    </location>
</feature>
<keyword evidence="3" id="KW-1185">Reference proteome</keyword>
<evidence type="ECO:0000313" key="2">
    <source>
        <dbReference type="EMBL" id="OMH86404.1"/>
    </source>
</evidence>
<name>A0A1R1PZN4_ZANCU</name>
<feature type="region of interest" description="Disordered" evidence="1">
    <location>
        <begin position="89"/>
        <end position="134"/>
    </location>
</feature>
<feature type="compositionally biased region" description="Basic residues" evidence="1">
    <location>
        <begin position="28"/>
        <end position="42"/>
    </location>
</feature>
<dbReference type="GO" id="GO:0032040">
    <property type="term" value="C:small-subunit processome"/>
    <property type="evidence" value="ECO:0007669"/>
    <property type="project" value="TreeGrafter"/>
</dbReference>
<dbReference type="PANTHER" id="PTHR12581:SF0">
    <property type="entry name" value="KRR1 SMALL SUBUNIT PROCESSOME COMPONENT HOMOLOG"/>
    <property type="match status" value="1"/>
</dbReference>
<proteinExistence type="predicted"/>
<comment type="caution">
    <text evidence="2">The sequence shown here is derived from an EMBL/GenBank/DDBJ whole genome shotgun (WGS) entry which is preliminary data.</text>
</comment>
<gene>
    <name evidence="2" type="ORF">AX774_g33</name>
</gene>
<feature type="compositionally biased region" description="Basic and acidic residues" evidence="1">
    <location>
        <begin position="89"/>
        <end position="101"/>
    </location>
</feature>